<feature type="region of interest" description="Disordered" evidence="6">
    <location>
        <begin position="331"/>
        <end position="354"/>
    </location>
</feature>
<dbReference type="GO" id="GO:0006506">
    <property type="term" value="P:GPI anchor biosynthetic process"/>
    <property type="evidence" value="ECO:0007669"/>
    <property type="project" value="UniProtKB-KW"/>
</dbReference>
<evidence type="ECO:0000256" key="3">
    <source>
        <dbReference type="ARBA" id="ARBA00022502"/>
    </source>
</evidence>
<dbReference type="AlphaFoldDB" id="A0AAJ0C2A4"/>
<dbReference type="EMBL" id="MU839006">
    <property type="protein sequence ID" value="KAK1768197.1"/>
    <property type="molecule type" value="Genomic_DNA"/>
</dbReference>
<feature type="domain" description="Transcription factor IIIC 90kDa subunit N-terminal" evidence="8">
    <location>
        <begin position="647"/>
        <end position="1016"/>
    </location>
</feature>
<comment type="caution">
    <text evidence="10">The sequence shown here is derived from an EMBL/GenBank/DDBJ whole genome shotgun (WGS) entry which is preliminary data.</text>
</comment>
<comment type="pathway">
    <text evidence="1">Glycolipid biosynthesis; glycosylphosphatidylinositol-anchor biosynthesis.</text>
</comment>
<feature type="compositionally biased region" description="Polar residues" evidence="6">
    <location>
        <begin position="896"/>
        <end position="910"/>
    </location>
</feature>
<dbReference type="Gene3D" id="3.40.50.1460">
    <property type="match status" value="1"/>
</dbReference>
<evidence type="ECO:0000256" key="7">
    <source>
        <dbReference type="SAM" id="SignalP"/>
    </source>
</evidence>
<evidence type="ECO:0000256" key="5">
    <source>
        <dbReference type="PIRSR" id="PIRSR019663-1"/>
    </source>
</evidence>
<feature type="region of interest" description="Disordered" evidence="6">
    <location>
        <begin position="1026"/>
        <end position="1066"/>
    </location>
</feature>
<name>A0AAJ0C2A4_9PEZI</name>
<dbReference type="Pfam" id="PF12660">
    <property type="entry name" value="zf-TFIIIC"/>
    <property type="match status" value="1"/>
</dbReference>
<dbReference type="Pfam" id="PF12657">
    <property type="entry name" value="TFIIIC_delta"/>
    <property type="match status" value="2"/>
</dbReference>
<feature type="region of interest" description="Disordered" evidence="6">
    <location>
        <begin position="417"/>
        <end position="481"/>
    </location>
</feature>
<feature type="active site" description="Nucleophile" evidence="5">
    <location>
        <position position="192"/>
    </location>
</feature>
<feature type="region of interest" description="Disordered" evidence="6">
    <location>
        <begin position="896"/>
        <end position="922"/>
    </location>
</feature>
<dbReference type="Proteomes" id="UP001244011">
    <property type="component" value="Unassembled WGS sequence"/>
</dbReference>
<dbReference type="FunFam" id="3.40.50.1460:FF:000003">
    <property type="entry name" value="GPI-anchor transamidase"/>
    <property type="match status" value="1"/>
</dbReference>
<evidence type="ECO:0000256" key="2">
    <source>
        <dbReference type="ARBA" id="ARBA00009941"/>
    </source>
</evidence>
<feature type="active site" evidence="5">
    <location>
        <position position="150"/>
    </location>
</feature>
<organism evidence="10 11">
    <name type="scientific">Phialemonium atrogriseum</name>
    <dbReference type="NCBI Taxonomy" id="1093897"/>
    <lineage>
        <taxon>Eukaryota</taxon>
        <taxon>Fungi</taxon>
        <taxon>Dikarya</taxon>
        <taxon>Ascomycota</taxon>
        <taxon>Pezizomycotina</taxon>
        <taxon>Sordariomycetes</taxon>
        <taxon>Sordariomycetidae</taxon>
        <taxon>Cephalothecales</taxon>
        <taxon>Cephalothecaceae</taxon>
        <taxon>Phialemonium</taxon>
    </lineage>
</organism>
<sequence>MKLSSILRLPALLAATLLAPAALVDAEHTSNWAVLVSTSRFWFNYRHLANVLSIYRTVKRLGIPDSQIILMLPDDMACNPRNAFPGTVYSNADRAVDLYGDNIEVDYRGYEVTVENFIRLLTDRVGDEMPRSKRLLTDDRSNILVYMTGHGGNEFLKFQDAEEIGAFDLADAFEQMWEKKRYHEILFMIDTCQANTMYSKLYSPNIIATGSSELDQSSYSHHADNDVGVAVIDRYTYYNLEFLESQVQDLSSRKTVGDLFDSYDYEKIHSHAGVRYDLFRGGADAARSRLITDFFGNVQNVEVDGTKNTTLEDDLVALSKTIAQLRQKVDEAEAADRNATGSATGNARADKQALHSKVQFAKPLTDDNWWAKKIPPLREVHFNSWPITKRALTWSCDGELAVAADDSVHILIPEFPDPRAAEEASGSSDQQDEEEEDEDEEEEDEKESQDPDLVDLRPPFLRRRLPTRQRPQFSGGSLQIPVSYPRLDRRLNADLCDAAGVNSRSGAGDTAPSDDDEDDGDDDDDDNDDPDDHDDAGEGSGTESAFSASGDEETDAVGAGPISGAGAGLNHVVSIAWSPIGLGPSGRPVLAVLTSAGSGSGGGGGLGRVRGEDGMLKRRSLSSWAVLWGVGGRLTVPGQRSGGAGECVLGFAWSRQVAPGRVLLAYINDAREVAVLSVQSLAVPGGGGKEAAVEDAKEETVWQVQEVARFMAEGPHPRTSVWDPNYVPQGTSFGLRWSPWLLSGDSRSCLLSYIDRNYVGFRRVVINGEPARGEAPDLTVDEADLYGTCLCLSTDSFVEFEDAIWTKEKSKFVRGLIVTGFHVKPFEVTLGGSISGFEAKPHTPEQCGASYSDPQIDVPSSNPIQDLIIHPPNLVKPTVTPIYTLIRLSATSSNHDWHQTNLSLPDNPSTPGGAGTRPRWATDISNKLEISVPAGLHGRDMFAGADDSDSDSDGARDSDSDGKGGGNEEAYSDSGSEEAGAIIPQGPEVHPHRFRLHGLAASPGGGSSVVLVSAFATQQLDRGGWAEPRSTLMFDSRPRPGLGNDGDGDDNDAGGGGGSTGGALRPLTTEGRMWEWMYGGGADVPGITSGVGDGHGWDGAVASKRKRLRGLFQDAVARQRCDFCGDLMETRGTGGLQTVCRKGHFFTTCGTSGLAIQAPGISRTCGACGARTLKLEALVGRAPELEGGIRAEFAGDACGNCGGKFVD</sequence>
<dbReference type="PIRSF" id="PIRSF500138">
    <property type="entry name" value="GPI8"/>
    <property type="match status" value="1"/>
</dbReference>
<feature type="signal peptide" evidence="7">
    <location>
        <begin position="1"/>
        <end position="26"/>
    </location>
</feature>
<dbReference type="GO" id="GO:0042765">
    <property type="term" value="C:GPI-anchor transamidase complex"/>
    <property type="evidence" value="ECO:0007669"/>
    <property type="project" value="InterPro"/>
</dbReference>
<evidence type="ECO:0000256" key="6">
    <source>
        <dbReference type="SAM" id="MobiDB-lite"/>
    </source>
</evidence>
<feature type="compositionally biased region" description="Acidic residues" evidence="6">
    <location>
        <begin position="512"/>
        <end position="537"/>
    </location>
</feature>
<keyword evidence="11" id="KW-1185">Reference proteome</keyword>
<dbReference type="PRINTS" id="PR00776">
    <property type="entry name" value="HEMOGLOBNASE"/>
</dbReference>
<feature type="compositionally biased region" description="Basic and acidic residues" evidence="6">
    <location>
        <begin position="953"/>
        <end position="962"/>
    </location>
</feature>
<dbReference type="InterPro" id="IPR024764">
    <property type="entry name" value="TFIIIC_Znf"/>
</dbReference>
<dbReference type="GO" id="GO:0003923">
    <property type="term" value="F:GPI-anchor transamidase activity"/>
    <property type="evidence" value="ECO:0007669"/>
    <property type="project" value="InterPro"/>
</dbReference>
<proteinExistence type="inferred from homology"/>
<dbReference type="RefSeq" id="XP_060284410.1">
    <property type="nucleotide sequence ID" value="XM_060432422.1"/>
</dbReference>
<feature type="compositionally biased region" description="Acidic residues" evidence="6">
    <location>
        <begin position="430"/>
        <end position="453"/>
    </location>
</feature>
<protein>
    <submittedName>
        <fullName evidence="10">Gpi-anchor transamidase-like protein</fullName>
    </submittedName>
</protein>
<dbReference type="GO" id="GO:0016255">
    <property type="term" value="P:attachment of GPI anchor to protein"/>
    <property type="evidence" value="ECO:0007669"/>
    <property type="project" value="InterPro"/>
</dbReference>
<dbReference type="GO" id="GO:0006508">
    <property type="term" value="P:proteolysis"/>
    <property type="evidence" value="ECO:0007669"/>
    <property type="project" value="InterPro"/>
</dbReference>
<dbReference type="PIRSF" id="PIRSF019663">
    <property type="entry name" value="Legumain"/>
    <property type="match status" value="1"/>
</dbReference>
<evidence type="ECO:0000313" key="11">
    <source>
        <dbReference type="Proteomes" id="UP001244011"/>
    </source>
</evidence>
<dbReference type="PANTHER" id="PTHR48067:SF1">
    <property type="entry name" value="GPI-ANCHOR TRANSAMIDASE"/>
    <property type="match status" value="1"/>
</dbReference>
<evidence type="ECO:0000259" key="9">
    <source>
        <dbReference type="Pfam" id="PF12660"/>
    </source>
</evidence>
<keyword evidence="3" id="KW-0337">GPI-anchor biosynthesis</keyword>
<dbReference type="Pfam" id="PF01650">
    <property type="entry name" value="Peptidase_C13"/>
    <property type="match status" value="1"/>
</dbReference>
<evidence type="ECO:0000259" key="8">
    <source>
        <dbReference type="Pfam" id="PF12657"/>
    </source>
</evidence>
<dbReference type="InterPro" id="IPR028361">
    <property type="entry name" value="GPI_transamidase"/>
</dbReference>
<dbReference type="InterPro" id="IPR001096">
    <property type="entry name" value="Peptidase_C13"/>
</dbReference>
<reference evidence="10" key="1">
    <citation type="submission" date="2023-06" db="EMBL/GenBank/DDBJ databases">
        <title>Genome-scale phylogeny and comparative genomics of the fungal order Sordariales.</title>
        <authorList>
            <consortium name="Lawrence Berkeley National Laboratory"/>
            <person name="Hensen N."/>
            <person name="Bonometti L."/>
            <person name="Westerberg I."/>
            <person name="Brannstrom I.O."/>
            <person name="Guillou S."/>
            <person name="Cros-Aarteil S."/>
            <person name="Calhoun S."/>
            <person name="Haridas S."/>
            <person name="Kuo A."/>
            <person name="Mondo S."/>
            <person name="Pangilinan J."/>
            <person name="Riley R."/>
            <person name="Labutti K."/>
            <person name="Andreopoulos B."/>
            <person name="Lipzen A."/>
            <person name="Chen C."/>
            <person name="Yanf M."/>
            <person name="Daum C."/>
            <person name="Ng V."/>
            <person name="Clum A."/>
            <person name="Steindorff A."/>
            <person name="Ohm R."/>
            <person name="Martin F."/>
            <person name="Silar P."/>
            <person name="Natvig D."/>
            <person name="Lalanne C."/>
            <person name="Gautier V."/>
            <person name="Ament-Velasquez S.L."/>
            <person name="Kruys A."/>
            <person name="Hutchinson M.I."/>
            <person name="Powell A.J."/>
            <person name="Barry K."/>
            <person name="Miller A.N."/>
            <person name="Grigoriev I.V."/>
            <person name="Debuchy R."/>
            <person name="Gladieux P."/>
            <person name="Thoren M.H."/>
            <person name="Johannesson H."/>
        </authorList>
    </citation>
    <scope>NUCLEOTIDE SEQUENCE</scope>
    <source>
        <strain evidence="10">8032-3</strain>
    </source>
</reference>
<feature type="chain" id="PRO_5042526894" evidence="7">
    <location>
        <begin position="27"/>
        <end position="1207"/>
    </location>
</feature>
<evidence type="ECO:0000313" key="10">
    <source>
        <dbReference type="EMBL" id="KAK1768197.1"/>
    </source>
</evidence>
<feature type="region of interest" description="Disordered" evidence="6">
    <location>
        <begin position="499"/>
        <end position="562"/>
    </location>
</feature>
<comment type="similarity">
    <text evidence="2">Belongs to the peptidase C13 family.</text>
</comment>
<dbReference type="InterPro" id="IPR024761">
    <property type="entry name" value="TFIIIC_delta_N"/>
</dbReference>
<evidence type="ECO:0000256" key="1">
    <source>
        <dbReference type="ARBA" id="ARBA00004687"/>
    </source>
</evidence>
<feature type="region of interest" description="Disordered" evidence="6">
    <location>
        <begin position="938"/>
        <end position="989"/>
    </location>
</feature>
<feature type="domain" description="Transcription factor IIIC putative zinc-finger" evidence="9">
    <location>
        <begin position="1118"/>
        <end position="1205"/>
    </location>
</feature>
<dbReference type="GeneID" id="85315609"/>
<keyword evidence="4 7" id="KW-0732">Signal</keyword>
<accession>A0AAJ0C2A4</accession>
<gene>
    <name evidence="10" type="ORF">QBC33DRAFT_610714</name>
</gene>
<dbReference type="PANTHER" id="PTHR48067">
    <property type="entry name" value="GPI-ANCHOR TRANSAMIDASE"/>
    <property type="match status" value="1"/>
</dbReference>
<feature type="domain" description="Transcription factor IIIC 90kDa subunit N-terminal" evidence="8">
    <location>
        <begin position="563"/>
        <end position="597"/>
    </location>
</feature>
<evidence type="ECO:0000256" key="4">
    <source>
        <dbReference type="ARBA" id="ARBA00022729"/>
    </source>
</evidence>